<dbReference type="InterPro" id="IPR010065">
    <property type="entry name" value="AA_ABC_transptr_permease_3TM"/>
</dbReference>
<dbReference type="Pfam" id="PF00528">
    <property type="entry name" value="BPD_transp_1"/>
    <property type="match status" value="1"/>
</dbReference>
<feature type="transmembrane region" description="Helical" evidence="11">
    <location>
        <begin position="121"/>
        <end position="145"/>
    </location>
</feature>
<dbReference type="InterPro" id="IPR043429">
    <property type="entry name" value="ArtM/GltK/GlnP/TcyL/YhdX-like"/>
</dbReference>
<keyword evidence="8" id="KW-0029">Amino-acid transport</keyword>
<feature type="transmembrane region" description="Helical" evidence="11">
    <location>
        <begin position="67"/>
        <end position="91"/>
    </location>
</feature>
<keyword evidence="5 11" id="KW-0813">Transport</keyword>
<evidence type="ECO:0000256" key="10">
    <source>
        <dbReference type="ARBA" id="ARBA00023136"/>
    </source>
</evidence>
<feature type="domain" description="ABC transmembrane type-1" evidence="12">
    <location>
        <begin position="67"/>
        <end position="254"/>
    </location>
</feature>
<comment type="subcellular location">
    <subcellularLocation>
        <location evidence="2">Cell inner membrane</location>
        <topology evidence="2">Multi-pass membrane protein</topology>
    </subcellularLocation>
    <subcellularLocation>
        <location evidence="11">Cell membrane</location>
        <topology evidence="11">Multi-pass membrane protein</topology>
    </subcellularLocation>
</comment>
<organism evidence="13 14">
    <name type="scientific">Desulfonatronum thiosulfatophilum</name>
    <dbReference type="NCBI Taxonomy" id="617002"/>
    <lineage>
        <taxon>Bacteria</taxon>
        <taxon>Pseudomonadati</taxon>
        <taxon>Thermodesulfobacteriota</taxon>
        <taxon>Desulfovibrionia</taxon>
        <taxon>Desulfovibrionales</taxon>
        <taxon>Desulfonatronaceae</taxon>
        <taxon>Desulfonatronum</taxon>
    </lineage>
</organism>
<dbReference type="GO" id="GO:0022857">
    <property type="term" value="F:transmembrane transporter activity"/>
    <property type="evidence" value="ECO:0007669"/>
    <property type="project" value="InterPro"/>
</dbReference>
<comment type="similarity">
    <text evidence="3">Belongs to the binding-protein-dependent transport system permease family. HisMQ subfamily.</text>
</comment>
<dbReference type="Gene3D" id="1.10.3720.10">
    <property type="entry name" value="MetI-like"/>
    <property type="match status" value="1"/>
</dbReference>
<dbReference type="InterPro" id="IPR035906">
    <property type="entry name" value="MetI-like_sf"/>
</dbReference>
<dbReference type="InterPro" id="IPR000515">
    <property type="entry name" value="MetI-like"/>
</dbReference>
<keyword evidence="9 11" id="KW-1133">Transmembrane helix</keyword>
<dbReference type="OrthoDB" id="5470298at2"/>
<evidence type="ECO:0000256" key="4">
    <source>
        <dbReference type="ARBA" id="ARBA00016506"/>
    </source>
</evidence>
<dbReference type="GO" id="GO:0006865">
    <property type="term" value="P:amino acid transport"/>
    <property type="evidence" value="ECO:0007669"/>
    <property type="project" value="UniProtKB-KW"/>
</dbReference>
<dbReference type="AlphaFoldDB" id="A0A1G6DZ33"/>
<dbReference type="Proteomes" id="UP000198771">
    <property type="component" value="Unassembled WGS sequence"/>
</dbReference>
<evidence type="ECO:0000256" key="5">
    <source>
        <dbReference type="ARBA" id="ARBA00022448"/>
    </source>
</evidence>
<evidence type="ECO:0000256" key="2">
    <source>
        <dbReference type="ARBA" id="ARBA00004429"/>
    </source>
</evidence>
<feature type="transmembrane region" description="Helical" evidence="11">
    <location>
        <begin position="235"/>
        <end position="255"/>
    </location>
</feature>
<evidence type="ECO:0000313" key="14">
    <source>
        <dbReference type="Proteomes" id="UP000198771"/>
    </source>
</evidence>
<evidence type="ECO:0000256" key="8">
    <source>
        <dbReference type="ARBA" id="ARBA00022970"/>
    </source>
</evidence>
<proteinExistence type="inferred from homology"/>
<keyword evidence="6" id="KW-1003">Cell membrane</keyword>
<dbReference type="PANTHER" id="PTHR30614:SF20">
    <property type="entry name" value="GLUTAMINE TRANSPORT SYSTEM PERMEASE PROTEIN GLNP"/>
    <property type="match status" value="1"/>
</dbReference>
<dbReference type="NCBIfam" id="TIGR01726">
    <property type="entry name" value="HEQRo_perm_3TM"/>
    <property type="match status" value="1"/>
</dbReference>
<evidence type="ECO:0000256" key="6">
    <source>
        <dbReference type="ARBA" id="ARBA00022475"/>
    </source>
</evidence>
<name>A0A1G6DZ33_9BACT</name>
<reference evidence="13 14" key="1">
    <citation type="submission" date="2016-10" db="EMBL/GenBank/DDBJ databases">
        <authorList>
            <person name="de Groot N.N."/>
        </authorList>
    </citation>
    <scope>NUCLEOTIDE SEQUENCE [LARGE SCALE GENOMIC DNA]</scope>
    <source>
        <strain evidence="13 14">ASO4-2</strain>
    </source>
</reference>
<dbReference type="PROSITE" id="PS50928">
    <property type="entry name" value="ABC_TM1"/>
    <property type="match status" value="1"/>
</dbReference>
<keyword evidence="10 11" id="KW-0472">Membrane</keyword>
<evidence type="ECO:0000256" key="7">
    <source>
        <dbReference type="ARBA" id="ARBA00022692"/>
    </source>
</evidence>
<sequence length="266" mass="29953">MAIRPIRFAVNHYRDFLLYALLMGALAWFIASGEQSMGYQWKWYRMSRYLLQITEDGWIIGPLFQGLIVTFKISGLSLILALFFGLTAALFRLSDSFTARLVAKCYIEFIRNTPLLTQIFFIYYVIGPVLGLNAFGSAVLALSLFEGAYASEIFRAGIVSIHKGQWEASYSLGLSQRDTYRKVIFPQAIRRILPPLTGVGVTLIKDSSLASTIAIYELTQQGNIVASDTFMVFEVWFTVAAIYLAITFPLSMAVAELGKRMRSREQ</sequence>
<dbReference type="GO" id="GO:0043190">
    <property type="term" value="C:ATP-binding cassette (ABC) transporter complex"/>
    <property type="evidence" value="ECO:0007669"/>
    <property type="project" value="InterPro"/>
</dbReference>
<dbReference type="RefSeq" id="WP_092122257.1">
    <property type="nucleotide sequence ID" value="NZ_FMXO01000014.1"/>
</dbReference>
<evidence type="ECO:0000256" key="3">
    <source>
        <dbReference type="ARBA" id="ARBA00010072"/>
    </source>
</evidence>
<dbReference type="FunFam" id="1.10.3720.10:FF:000033">
    <property type="entry name" value="Polar amino acid ABC transporter permease"/>
    <property type="match status" value="1"/>
</dbReference>
<evidence type="ECO:0000256" key="11">
    <source>
        <dbReference type="RuleBase" id="RU363032"/>
    </source>
</evidence>
<evidence type="ECO:0000256" key="9">
    <source>
        <dbReference type="ARBA" id="ARBA00022989"/>
    </source>
</evidence>
<accession>A0A1G6DZ33</accession>
<evidence type="ECO:0000256" key="1">
    <source>
        <dbReference type="ARBA" id="ARBA00003159"/>
    </source>
</evidence>
<evidence type="ECO:0000313" key="13">
    <source>
        <dbReference type="EMBL" id="SDB50406.1"/>
    </source>
</evidence>
<evidence type="ECO:0000259" key="12">
    <source>
        <dbReference type="PROSITE" id="PS50928"/>
    </source>
</evidence>
<dbReference type="CDD" id="cd06261">
    <property type="entry name" value="TM_PBP2"/>
    <property type="match status" value="1"/>
</dbReference>
<feature type="transmembrane region" description="Helical" evidence="11">
    <location>
        <begin position="12"/>
        <end position="31"/>
    </location>
</feature>
<dbReference type="EMBL" id="FMXO01000014">
    <property type="protein sequence ID" value="SDB50406.1"/>
    <property type="molecule type" value="Genomic_DNA"/>
</dbReference>
<protein>
    <recommendedName>
        <fullName evidence="4">Putative glutamine transport system permease protein GlnP</fullName>
    </recommendedName>
</protein>
<gene>
    <name evidence="13" type="ORF">SAMN05660653_02498</name>
</gene>
<keyword evidence="14" id="KW-1185">Reference proteome</keyword>
<dbReference type="SUPFAM" id="SSF161098">
    <property type="entry name" value="MetI-like"/>
    <property type="match status" value="1"/>
</dbReference>
<dbReference type="STRING" id="617002.SAMN05660653_02498"/>
<comment type="function">
    <text evidence="1">Part of the binding-protein-dependent transport system for glutamine; probably responsible for the translocation of the substrate across the membrane.</text>
</comment>
<dbReference type="PANTHER" id="PTHR30614">
    <property type="entry name" value="MEMBRANE COMPONENT OF AMINO ACID ABC TRANSPORTER"/>
    <property type="match status" value="1"/>
</dbReference>
<keyword evidence="7 11" id="KW-0812">Transmembrane</keyword>